<name>A0A517NEW2_9BACT</name>
<dbReference type="EMBL" id="CP036525">
    <property type="protein sequence ID" value="QDT05666.1"/>
    <property type="molecule type" value="Genomic_DNA"/>
</dbReference>
<feature type="domain" description="YdbS-like PH" evidence="2">
    <location>
        <begin position="59"/>
        <end position="131"/>
    </location>
</feature>
<organism evidence="3 4">
    <name type="scientific">Rubripirellula lacrimiformis</name>
    <dbReference type="NCBI Taxonomy" id="1930273"/>
    <lineage>
        <taxon>Bacteria</taxon>
        <taxon>Pseudomonadati</taxon>
        <taxon>Planctomycetota</taxon>
        <taxon>Planctomycetia</taxon>
        <taxon>Pirellulales</taxon>
        <taxon>Pirellulaceae</taxon>
        <taxon>Rubripirellula</taxon>
    </lineage>
</organism>
<dbReference type="AlphaFoldDB" id="A0A517NEW2"/>
<dbReference type="Pfam" id="PF03703">
    <property type="entry name" value="bPH_2"/>
    <property type="match status" value="1"/>
</dbReference>
<feature type="transmembrane region" description="Helical" evidence="1">
    <location>
        <begin position="20"/>
        <end position="44"/>
    </location>
</feature>
<keyword evidence="1" id="KW-1133">Transmembrane helix</keyword>
<dbReference type="PANTHER" id="PTHR37938:SF1">
    <property type="entry name" value="BLL0215 PROTEIN"/>
    <property type="match status" value="1"/>
</dbReference>
<keyword evidence="4" id="KW-1185">Reference proteome</keyword>
<proteinExistence type="predicted"/>
<dbReference type="Proteomes" id="UP000318538">
    <property type="component" value="Chromosome"/>
</dbReference>
<dbReference type="OrthoDB" id="8754159at2"/>
<dbReference type="KEGG" id="rlc:K227x_40680"/>
<sequence>MADEKIIWDAEFNPAVTHYWLLSGAILCVITIFGIVLLPFWLVFGSLVTRRYLASYDCKLTSRNLKFSKGILTRREKTVPLDRITDLGLTQGPIMRLFGIEALTIETAGQSAQGALLQLSGIRDGRQFRDKVLAQRDLVVGSEEDRKGHRLESQETTLKPDSGELSEILEVLKRIEQRLAANRSE</sequence>
<keyword evidence="1" id="KW-0472">Membrane</keyword>
<evidence type="ECO:0000313" key="4">
    <source>
        <dbReference type="Proteomes" id="UP000318538"/>
    </source>
</evidence>
<reference evidence="3 4" key="1">
    <citation type="submission" date="2019-02" db="EMBL/GenBank/DDBJ databases">
        <title>Deep-cultivation of Planctomycetes and their phenomic and genomic characterization uncovers novel biology.</title>
        <authorList>
            <person name="Wiegand S."/>
            <person name="Jogler M."/>
            <person name="Boedeker C."/>
            <person name="Pinto D."/>
            <person name="Vollmers J."/>
            <person name="Rivas-Marin E."/>
            <person name="Kohn T."/>
            <person name="Peeters S.H."/>
            <person name="Heuer A."/>
            <person name="Rast P."/>
            <person name="Oberbeckmann S."/>
            <person name="Bunk B."/>
            <person name="Jeske O."/>
            <person name="Meyerdierks A."/>
            <person name="Storesund J.E."/>
            <person name="Kallscheuer N."/>
            <person name="Luecker S."/>
            <person name="Lage O.M."/>
            <person name="Pohl T."/>
            <person name="Merkel B.J."/>
            <person name="Hornburger P."/>
            <person name="Mueller R.-W."/>
            <person name="Bruemmer F."/>
            <person name="Labrenz M."/>
            <person name="Spormann A.M."/>
            <person name="Op den Camp H."/>
            <person name="Overmann J."/>
            <person name="Amann R."/>
            <person name="Jetten M.S.M."/>
            <person name="Mascher T."/>
            <person name="Medema M.H."/>
            <person name="Devos D.P."/>
            <person name="Kaster A.-K."/>
            <person name="Ovreas L."/>
            <person name="Rohde M."/>
            <person name="Galperin M.Y."/>
            <person name="Jogler C."/>
        </authorList>
    </citation>
    <scope>NUCLEOTIDE SEQUENCE [LARGE SCALE GENOMIC DNA]</scope>
    <source>
        <strain evidence="3 4">K22_7</strain>
    </source>
</reference>
<evidence type="ECO:0000259" key="2">
    <source>
        <dbReference type="Pfam" id="PF03703"/>
    </source>
</evidence>
<evidence type="ECO:0000256" key="1">
    <source>
        <dbReference type="SAM" id="Phobius"/>
    </source>
</evidence>
<dbReference type="PANTHER" id="PTHR37938">
    <property type="entry name" value="BLL0215 PROTEIN"/>
    <property type="match status" value="1"/>
</dbReference>
<dbReference type="InterPro" id="IPR005182">
    <property type="entry name" value="YdbS-like_PH"/>
</dbReference>
<protein>
    <submittedName>
        <fullName evidence="3">Bacterial membrane flanked domain protein</fullName>
    </submittedName>
</protein>
<accession>A0A517NEW2</accession>
<dbReference type="RefSeq" id="WP_145171902.1">
    <property type="nucleotide sequence ID" value="NZ_CP036525.1"/>
</dbReference>
<keyword evidence="1" id="KW-0812">Transmembrane</keyword>
<gene>
    <name evidence="3" type="ORF">K227x_40680</name>
</gene>
<evidence type="ECO:0000313" key="3">
    <source>
        <dbReference type="EMBL" id="QDT05666.1"/>
    </source>
</evidence>